<evidence type="ECO:0000259" key="8">
    <source>
        <dbReference type="PROSITE" id="PS50181"/>
    </source>
</evidence>
<dbReference type="SUPFAM" id="SSF81321">
    <property type="entry name" value="Family A G protein-coupled receptor-like"/>
    <property type="match status" value="1"/>
</dbReference>
<reference evidence="10" key="1">
    <citation type="submission" date="2021-11" db="EMBL/GenBank/DDBJ databases">
        <authorList>
            <person name="Schell T."/>
        </authorList>
    </citation>
    <scope>NUCLEOTIDE SEQUENCE</scope>
    <source>
        <strain evidence="10">M5</strain>
    </source>
</reference>
<feature type="transmembrane region" description="Helical" evidence="6">
    <location>
        <begin position="745"/>
        <end position="768"/>
    </location>
</feature>
<dbReference type="EMBL" id="CAKKLH010000289">
    <property type="protein sequence ID" value="CAH0108928.1"/>
    <property type="molecule type" value="Genomic_DNA"/>
</dbReference>
<feature type="transmembrane region" description="Helical" evidence="6">
    <location>
        <begin position="561"/>
        <end position="585"/>
    </location>
</feature>
<evidence type="ECO:0000256" key="2">
    <source>
        <dbReference type="ARBA" id="ARBA00022692"/>
    </source>
</evidence>
<feature type="transmembrane region" description="Helical" evidence="6">
    <location>
        <begin position="508"/>
        <end position="531"/>
    </location>
</feature>
<dbReference type="SUPFAM" id="SSF81383">
    <property type="entry name" value="F-box domain"/>
    <property type="match status" value="1"/>
</dbReference>
<evidence type="ECO:0000256" key="5">
    <source>
        <dbReference type="SAM" id="MobiDB-lite"/>
    </source>
</evidence>
<feature type="signal peptide" evidence="7">
    <location>
        <begin position="1"/>
        <end position="23"/>
    </location>
</feature>
<feature type="compositionally biased region" description="Low complexity" evidence="5">
    <location>
        <begin position="839"/>
        <end position="858"/>
    </location>
</feature>
<feature type="region of interest" description="Disordered" evidence="5">
    <location>
        <begin position="832"/>
        <end position="865"/>
    </location>
</feature>
<evidence type="ECO:0000256" key="6">
    <source>
        <dbReference type="SAM" id="Phobius"/>
    </source>
</evidence>
<dbReference type="PANTHER" id="PTHR20872:SF1">
    <property type="entry name" value="F-BOX DOMAIN-CONTAINING PROTEIN"/>
    <property type="match status" value="1"/>
</dbReference>
<sequence>MMGNFQRAFFVLVFILLYSKLIAVASSRSKEKFLIRKCCGPGQVYNFNWEEDVADRKDRCVKYSITSSHHSYSSLNNNTQQQIFFGPEQTLPPQFAIEDIEIDDGFPRNCTPDRYGSTLILLEPDKRMADLFYPIASGQLLVPHRFWVLQSEDHCIEDFFLDGNFEKARRVAFICTSHTHPFPATAIDDAGKLQLNFIQWTAPVNLSAISGRPVVRKCCDRNEVYSQNRICVENPGASTQFFDGLQFANSSNELFFRFGLPICAHPFLYRRQTIDFELNSNGSLEINRGGNLKSNSSGNLVSIEHYCMEDIVYKDSLGLPITSNLAIFCSDKVEELIIPKKESTTPDNNPTDYRTAYEVVQNESSKINTPKCCPSDYVMDERSNTCQPLKLEDTSSDVDLIISGALNSYLQKNYNISSNLISNMSISCRFIKNVPLKRSYQGFGKLFFESVEGENNLSLSTHFYIENYWDLKVKHRPFCVDLALLRNEKEVSYHPYAFYCSSKSHVSIHYPILLLVSAAGLLATFLIYFFVPASGSAKLVTSGFGGGSRKRSRIQTMAMMLTGRILLCHIITLSLTFISLSIVQLELVPQSQAACVAMGYIVYFATVASFSWLTVYCFDYYRIFSGSFKVSNDMLFIPYSAFGWGFPILAVAAAVVAQFQSSQLGISEIFNPNMGLLKCWFADGTAALIFFYAPVGSLLLFDIVCFLTLLFNPNLMHCWRGKQGMTMRTNRNTSKDSKEQQDFKMALKLFFITGIPWVFEFAAWLPFYLTENSFLRNNSVYFFEISNLLNSLRGVIIFFIFVVFNRDVRRFLWPRIKRIFFREDPNIVRRTQSNVDDPSFSTQSTSGVTSSTSHSFSKSESDNYPTISDSDSSYIMVGAVWKQDNRGKGIYVDHETSAGEEDKEDNYVEDDSMGNWAELPDLVIERIFSYLSNEKRYYGSLVCRRWYQAFHLPYVWSTFVLEDRVLSRRRFNYHLGWQYTLDHYRAQIFLYKTAKNIRTLIFAPMLNFFNLFEVMNMLSQFSERYPGSLDNIHTLKFTFNCDMAFRTENAIYGTGGQLLQALKNLMSFLPGLTSLELTNLLLDSSEALYLLDDVCYTRCLNLHSLTLINCTKAPCRLLHPGAFLRLHSLRISPQTLSPDLLWLISSTKLKHLHVIQNAYTESCYSIEPKAWSDLNRKNPALRVHLKSTGKTKREIVWQERAPVSSVLYNSRYSKVTMPSILTIVDLYRDRLKVYGHLGLPRFHTSNSFQDRIDTSLITLVRECPNLNTLVIRERISTATLILLVSSANCQRLRRLYVRRNALLLRADWPRSLEWTEDYFTWLKNTSRSYESTQVEVSQKLNQPDWQALSDQQFKILKVNVEMDSI</sequence>
<dbReference type="Pfam" id="PF12937">
    <property type="entry name" value="F-box-like"/>
    <property type="match status" value="1"/>
</dbReference>
<dbReference type="InterPro" id="IPR032675">
    <property type="entry name" value="LRR_dom_sf"/>
</dbReference>
<feature type="transmembrane region" description="Helical" evidence="6">
    <location>
        <begin position="788"/>
        <end position="808"/>
    </location>
</feature>
<dbReference type="GO" id="GO:0004930">
    <property type="term" value="F:G protein-coupled receptor activity"/>
    <property type="evidence" value="ECO:0007669"/>
    <property type="project" value="InterPro"/>
</dbReference>
<keyword evidence="7" id="KW-0732">Signal</keyword>
<evidence type="ECO:0000256" key="4">
    <source>
        <dbReference type="ARBA" id="ARBA00023136"/>
    </source>
</evidence>
<dbReference type="Pfam" id="PF00002">
    <property type="entry name" value="7tm_2"/>
    <property type="match status" value="1"/>
</dbReference>
<feature type="transmembrane region" description="Helical" evidence="6">
    <location>
        <begin position="639"/>
        <end position="660"/>
    </location>
</feature>
<feature type="domain" description="G-protein coupled receptors family 2 profile 2" evidence="9">
    <location>
        <begin position="506"/>
        <end position="805"/>
    </location>
</feature>
<dbReference type="Gene3D" id="3.80.10.10">
    <property type="entry name" value="Ribonuclease Inhibitor"/>
    <property type="match status" value="1"/>
</dbReference>
<evidence type="ECO:0000256" key="3">
    <source>
        <dbReference type="ARBA" id="ARBA00022989"/>
    </source>
</evidence>
<dbReference type="GO" id="GO:0016020">
    <property type="term" value="C:membrane"/>
    <property type="evidence" value="ECO:0007669"/>
    <property type="project" value="UniProtKB-SubCell"/>
</dbReference>
<dbReference type="InterPro" id="IPR017981">
    <property type="entry name" value="GPCR_2-like_7TM"/>
</dbReference>
<comment type="subcellular location">
    <subcellularLocation>
        <location evidence="1">Membrane</location>
        <topology evidence="1">Multi-pass membrane protein</topology>
    </subcellularLocation>
</comment>
<dbReference type="OrthoDB" id="9974792at2759"/>
<keyword evidence="3 6" id="KW-1133">Transmembrane helix</keyword>
<evidence type="ECO:0000313" key="10">
    <source>
        <dbReference type="EMBL" id="CAH0108928.1"/>
    </source>
</evidence>
<dbReference type="PANTHER" id="PTHR20872">
    <property type="match status" value="1"/>
</dbReference>
<dbReference type="GO" id="GO:0007166">
    <property type="term" value="P:cell surface receptor signaling pathway"/>
    <property type="evidence" value="ECO:0007669"/>
    <property type="project" value="InterPro"/>
</dbReference>
<dbReference type="Proteomes" id="UP000789390">
    <property type="component" value="Unassembled WGS sequence"/>
</dbReference>
<feature type="transmembrane region" description="Helical" evidence="6">
    <location>
        <begin position="680"/>
        <end position="711"/>
    </location>
</feature>
<comment type="caution">
    <text evidence="10">The sequence shown here is derived from an EMBL/GenBank/DDBJ whole genome shotgun (WGS) entry which is preliminary data.</text>
</comment>
<feature type="transmembrane region" description="Helical" evidence="6">
    <location>
        <begin position="597"/>
        <end position="618"/>
    </location>
</feature>
<keyword evidence="2 6" id="KW-0812">Transmembrane</keyword>
<evidence type="ECO:0000256" key="7">
    <source>
        <dbReference type="SAM" id="SignalP"/>
    </source>
</evidence>
<evidence type="ECO:0000313" key="11">
    <source>
        <dbReference type="Proteomes" id="UP000789390"/>
    </source>
</evidence>
<dbReference type="InterPro" id="IPR036047">
    <property type="entry name" value="F-box-like_dom_sf"/>
</dbReference>
<keyword evidence="11" id="KW-1185">Reference proteome</keyword>
<name>A0A8J2S0A4_9CRUS</name>
<keyword evidence="4 6" id="KW-0472">Membrane</keyword>
<gene>
    <name evidence="10" type="ORF">DGAL_LOCUS12385</name>
</gene>
<dbReference type="InterPro" id="IPR000832">
    <property type="entry name" value="GPCR_2_secretin-like"/>
</dbReference>
<dbReference type="InterPro" id="IPR001810">
    <property type="entry name" value="F-box_dom"/>
</dbReference>
<accession>A0A8J2S0A4</accession>
<evidence type="ECO:0008006" key="12">
    <source>
        <dbReference type="Google" id="ProtNLM"/>
    </source>
</evidence>
<feature type="domain" description="F-box" evidence="8">
    <location>
        <begin position="913"/>
        <end position="959"/>
    </location>
</feature>
<dbReference type="CDD" id="cd15039">
    <property type="entry name" value="7tmB3_Methuselah-like"/>
    <property type="match status" value="1"/>
</dbReference>
<organism evidence="10 11">
    <name type="scientific">Daphnia galeata</name>
    <dbReference type="NCBI Taxonomy" id="27404"/>
    <lineage>
        <taxon>Eukaryota</taxon>
        <taxon>Metazoa</taxon>
        <taxon>Ecdysozoa</taxon>
        <taxon>Arthropoda</taxon>
        <taxon>Crustacea</taxon>
        <taxon>Branchiopoda</taxon>
        <taxon>Diplostraca</taxon>
        <taxon>Cladocera</taxon>
        <taxon>Anomopoda</taxon>
        <taxon>Daphniidae</taxon>
        <taxon>Daphnia</taxon>
    </lineage>
</organism>
<dbReference type="Gene3D" id="1.20.1070.10">
    <property type="entry name" value="Rhodopsin 7-helix transmembrane proteins"/>
    <property type="match status" value="1"/>
</dbReference>
<feature type="chain" id="PRO_5035286875" description="F-box domain-containing protein" evidence="7">
    <location>
        <begin position="24"/>
        <end position="1365"/>
    </location>
</feature>
<dbReference type="Gene3D" id="1.20.1280.50">
    <property type="match status" value="1"/>
</dbReference>
<dbReference type="PROSITE" id="PS50181">
    <property type="entry name" value="FBOX"/>
    <property type="match status" value="1"/>
</dbReference>
<protein>
    <recommendedName>
        <fullName evidence="12">F-box domain-containing protein</fullName>
    </recommendedName>
</protein>
<dbReference type="PROSITE" id="PS50261">
    <property type="entry name" value="G_PROTEIN_RECEP_F2_4"/>
    <property type="match status" value="1"/>
</dbReference>
<proteinExistence type="predicted"/>
<evidence type="ECO:0000259" key="9">
    <source>
        <dbReference type="PROSITE" id="PS50261"/>
    </source>
</evidence>
<evidence type="ECO:0000256" key="1">
    <source>
        <dbReference type="ARBA" id="ARBA00004141"/>
    </source>
</evidence>